<evidence type="ECO:0000313" key="5">
    <source>
        <dbReference type="Proteomes" id="UP000242450"/>
    </source>
</evidence>
<feature type="region of interest" description="Disordered" evidence="3">
    <location>
        <begin position="1"/>
        <end position="38"/>
    </location>
</feature>
<sequence>KKIPCFQPPQIDRGTVKSSSSAEERRETHDMNRGCMHTAPKGFRISEENGITCYMGKWSPSPQCIDASCVNSSQVESDIIQNQESRYQS</sequence>
<evidence type="ECO:0000256" key="2">
    <source>
        <dbReference type="ARBA" id="ARBA00023157"/>
    </source>
</evidence>
<keyword evidence="2" id="KW-1015">Disulfide bond</keyword>
<organism evidence="4 5">
    <name type="scientific">Cervus elaphus hippelaphus</name>
    <name type="common">European red deer</name>
    <dbReference type="NCBI Taxonomy" id="46360"/>
    <lineage>
        <taxon>Eukaryota</taxon>
        <taxon>Metazoa</taxon>
        <taxon>Chordata</taxon>
        <taxon>Craniata</taxon>
        <taxon>Vertebrata</taxon>
        <taxon>Euteleostomi</taxon>
        <taxon>Mammalia</taxon>
        <taxon>Eutheria</taxon>
        <taxon>Laurasiatheria</taxon>
        <taxon>Artiodactyla</taxon>
        <taxon>Ruminantia</taxon>
        <taxon>Pecora</taxon>
        <taxon>Cervidae</taxon>
        <taxon>Cervinae</taxon>
        <taxon>Cervus</taxon>
    </lineage>
</organism>
<reference evidence="4 5" key="1">
    <citation type="journal article" date="2018" name="Mol. Genet. Genomics">
        <title>The red deer Cervus elaphus genome CerEla1.0: sequencing, annotating, genes, and chromosomes.</title>
        <authorList>
            <person name="Bana N.A."/>
            <person name="Nyiri A."/>
            <person name="Nagy J."/>
            <person name="Frank K."/>
            <person name="Nagy T."/>
            <person name="Steger V."/>
            <person name="Schiller M."/>
            <person name="Lakatos P."/>
            <person name="Sugar L."/>
            <person name="Horn P."/>
            <person name="Barta E."/>
            <person name="Orosz L."/>
        </authorList>
    </citation>
    <scope>NUCLEOTIDE SEQUENCE [LARGE SCALE GENOMIC DNA]</scope>
    <source>
        <strain evidence="4">Hungarian</strain>
    </source>
</reference>
<feature type="compositionally biased region" description="Basic and acidic residues" evidence="3">
    <location>
        <begin position="22"/>
        <end position="32"/>
    </location>
</feature>
<dbReference type="InterPro" id="IPR035976">
    <property type="entry name" value="Sushi/SCR/CCP_sf"/>
</dbReference>
<keyword evidence="1" id="KW-0732">Signal</keyword>
<dbReference type="AlphaFoldDB" id="A0A212CRH6"/>
<feature type="non-terminal residue" evidence="4">
    <location>
        <position position="89"/>
    </location>
</feature>
<gene>
    <name evidence="4" type="ORF">Celaphus_00010780</name>
</gene>
<feature type="non-terminal residue" evidence="4">
    <location>
        <position position="1"/>
    </location>
</feature>
<evidence type="ECO:0000313" key="4">
    <source>
        <dbReference type="EMBL" id="OWK08454.1"/>
    </source>
</evidence>
<keyword evidence="5" id="KW-1185">Reference proteome</keyword>
<evidence type="ECO:0000256" key="3">
    <source>
        <dbReference type="SAM" id="MobiDB-lite"/>
    </source>
</evidence>
<dbReference type="SUPFAM" id="SSF57535">
    <property type="entry name" value="Complement control module/SCR domain"/>
    <property type="match status" value="1"/>
</dbReference>
<dbReference type="EMBL" id="MKHE01000014">
    <property type="protein sequence ID" value="OWK08454.1"/>
    <property type="molecule type" value="Genomic_DNA"/>
</dbReference>
<dbReference type="OrthoDB" id="10051774at2759"/>
<dbReference type="Gene3D" id="2.10.70.10">
    <property type="entry name" value="Complement Module, domain 1"/>
    <property type="match status" value="1"/>
</dbReference>
<protein>
    <submittedName>
        <fullName evidence="4">CFH</fullName>
    </submittedName>
</protein>
<dbReference type="Proteomes" id="UP000242450">
    <property type="component" value="Chromosome 14"/>
</dbReference>
<evidence type="ECO:0000256" key="1">
    <source>
        <dbReference type="ARBA" id="ARBA00022729"/>
    </source>
</evidence>
<accession>A0A212CRH6</accession>
<proteinExistence type="predicted"/>
<name>A0A212CRH6_CEREH</name>
<comment type="caution">
    <text evidence="4">The sequence shown here is derived from an EMBL/GenBank/DDBJ whole genome shotgun (WGS) entry which is preliminary data.</text>
</comment>